<sequence length="407" mass="45733">MKFIHAADIHLGSPFQGLKNIPASIRKRVVSSTGVAMKNLVQAAIENTVDFVCITGDLFDNPEPDLETLNLAIDQLEILNAVNIPVFLSYGNHDYLNAKIPGVIFPDNVSIFGEKVETKQITLVDGSTVDITGFSYNKRAEINARIEEYPSKNNQADFQIGMLHGSMDGLKSSEAHYAPFTISQLLAKNYDYWALGHIHKRQTLNDMPVIAYAGNTQGRHINEPGPRGISLVTINQQKQTDVQFLRTDVVEWTNVAVQAQKGMDLQQIISAIIQAVEPLAAQQLKLVNINLQNSNVLTPEILDELTSGIVLTQIQKQLDQEVFWVYRISLKVNNNIRIFSELDQAYWEKATANVFNEKKVQEKLGRLMELDFIAETYGNDLELNPLKDQVELMLKQRNALGDERDEN</sequence>
<evidence type="ECO:0000259" key="2">
    <source>
        <dbReference type="Pfam" id="PF00149"/>
    </source>
</evidence>
<dbReference type="PANTHER" id="PTHR30337">
    <property type="entry name" value="COMPONENT OF ATP-DEPENDENT DSDNA EXONUCLEASE"/>
    <property type="match status" value="1"/>
</dbReference>
<dbReference type="Pfam" id="PF00149">
    <property type="entry name" value="Metallophos"/>
    <property type="match status" value="1"/>
</dbReference>
<evidence type="ECO:0000313" key="6">
    <source>
        <dbReference type="Proteomes" id="UP000743107"/>
    </source>
</evidence>
<dbReference type="InterPro" id="IPR014576">
    <property type="entry name" value="Pesterase_YhaO"/>
</dbReference>
<dbReference type="RefSeq" id="WP_060743746.1">
    <property type="nucleotide sequence ID" value="NZ_CP023655.1"/>
</dbReference>
<dbReference type="Gene3D" id="3.60.21.10">
    <property type="match status" value="1"/>
</dbReference>
<dbReference type="InterPro" id="IPR050535">
    <property type="entry name" value="DNA_Repair-Maintenance_Comp"/>
</dbReference>
<dbReference type="EMBL" id="JADOFV010000001">
    <property type="protein sequence ID" value="MBF7126756.1"/>
    <property type="molecule type" value="Genomic_DNA"/>
</dbReference>
<dbReference type="GO" id="GO:0004527">
    <property type="term" value="F:exonuclease activity"/>
    <property type="evidence" value="ECO:0007669"/>
    <property type="project" value="UniProtKB-KW"/>
</dbReference>
<dbReference type="EMBL" id="WENB01000001">
    <property type="protein sequence ID" value="KAF0414793.1"/>
    <property type="molecule type" value="Genomic_DNA"/>
</dbReference>
<keyword evidence="4" id="KW-0269">Exonuclease</keyword>
<evidence type="ECO:0000313" key="5">
    <source>
        <dbReference type="Proteomes" id="UP000472573"/>
    </source>
</evidence>
<gene>
    <name evidence="3" type="ORF">GBO79_00280</name>
    <name evidence="4" type="ORF">ITQ97_02740</name>
</gene>
<organism evidence="4 6">
    <name type="scientific">Pediococcus pentosaceus</name>
    <dbReference type="NCBI Taxonomy" id="1255"/>
    <lineage>
        <taxon>Bacteria</taxon>
        <taxon>Bacillati</taxon>
        <taxon>Bacillota</taxon>
        <taxon>Bacilli</taxon>
        <taxon>Lactobacillales</taxon>
        <taxon>Lactobacillaceae</taxon>
        <taxon>Pediococcus</taxon>
    </lineage>
</organism>
<comment type="caution">
    <text evidence="4">The sequence shown here is derived from an EMBL/GenBank/DDBJ whole genome shotgun (WGS) entry which is preliminary data.</text>
</comment>
<dbReference type="Proteomes" id="UP000743107">
    <property type="component" value="Unassembled WGS sequence"/>
</dbReference>
<keyword evidence="4" id="KW-0540">Nuclease</keyword>
<dbReference type="CDD" id="cd00840">
    <property type="entry name" value="MPP_Mre11_N"/>
    <property type="match status" value="1"/>
</dbReference>
<protein>
    <submittedName>
        <fullName evidence="4">DNA repair exonuclease</fullName>
    </submittedName>
</protein>
<evidence type="ECO:0000256" key="1">
    <source>
        <dbReference type="ARBA" id="ARBA00022801"/>
    </source>
</evidence>
<dbReference type="AlphaFoldDB" id="A0A6L5A3C4"/>
<dbReference type="SUPFAM" id="SSF56300">
    <property type="entry name" value="Metallo-dependent phosphatases"/>
    <property type="match status" value="1"/>
</dbReference>
<dbReference type="PIRSF" id="PIRSF033091">
    <property type="entry name" value="Pesterase_YhaO"/>
    <property type="match status" value="1"/>
</dbReference>
<dbReference type="InterPro" id="IPR004843">
    <property type="entry name" value="Calcineurin-like_PHP"/>
</dbReference>
<dbReference type="InterPro" id="IPR041796">
    <property type="entry name" value="Mre11_N"/>
</dbReference>
<name>A0A6L5A3C4_PEDPE</name>
<keyword evidence="5" id="KW-1185">Reference proteome</keyword>
<reference evidence="5" key="3">
    <citation type="submission" date="2020-03" db="EMBL/GenBank/DDBJ databases">
        <title>SpeciesPrimer: A bioinformatics pipeline dedicated to the design of qPCR primers for the quantification of bacterial species.</title>
        <authorList>
            <person name="Dreier M."/>
            <person name="Berthoud H."/>
            <person name="Shani N."/>
            <person name="Wechsler D."/>
            <person name="Junier P."/>
        </authorList>
    </citation>
    <scope>NUCLEOTIDE SEQUENCE [LARGE SCALE GENOMIC DNA]</scope>
    <source>
        <strain evidence="5">FAM13073</strain>
    </source>
</reference>
<reference evidence="4" key="4">
    <citation type="submission" date="2020-11" db="EMBL/GenBank/DDBJ databases">
        <title>Antibiotic susceptibility profiles of Pediococcus pentosaceus from various origins and their implications for the safety assessment of strains with food-technology applications.</title>
        <authorList>
            <person name="Shani N."/>
            <person name="Oberhaensli S."/>
            <person name="Arias E."/>
        </authorList>
    </citation>
    <scope>NUCLEOTIDE SEQUENCE</scope>
    <source>
        <strain evidence="4">FAM 19164</strain>
    </source>
</reference>
<dbReference type="InterPro" id="IPR029052">
    <property type="entry name" value="Metallo-depent_PP-like"/>
</dbReference>
<dbReference type="PANTHER" id="PTHR30337:SF7">
    <property type="entry name" value="PHOSPHOESTERASE"/>
    <property type="match status" value="1"/>
</dbReference>
<evidence type="ECO:0000313" key="4">
    <source>
        <dbReference type="EMBL" id="MBF7126756.1"/>
    </source>
</evidence>
<keyword evidence="1" id="KW-0378">Hydrolase</keyword>
<dbReference type="Proteomes" id="UP000472573">
    <property type="component" value="Unassembled WGS sequence"/>
</dbReference>
<evidence type="ECO:0000313" key="3">
    <source>
        <dbReference type="EMBL" id="KAF0414793.1"/>
    </source>
</evidence>
<accession>A0A6L5A3C4</accession>
<reference evidence="3" key="1">
    <citation type="submission" date="2019-10" db="EMBL/GenBank/DDBJ databases">
        <authorList>
            <person name="Irmler S."/>
            <person name="Berthoud H."/>
            <person name="Roetschi A."/>
            <person name="Arias E."/>
            <person name="Shani N."/>
            <person name="Wuethrich D."/>
            <person name="Bruggmann R."/>
        </authorList>
    </citation>
    <scope>NUCLEOTIDE SEQUENCE</scope>
    <source>
        <strain evidence="3">FAM13073</strain>
    </source>
</reference>
<proteinExistence type="predicted"/>
<feature type="domain" description="Calcineurin-like phosphoesterase" evidence="2">
    <location>
        <begin position="1"/>
        <end position="200"/>
    </location>
</feature>
<reference evidence="3" key="2">
    <citation type="submission" date="2019-12" db="EMBL/GenBank/DDBJ databases">
        <title>SpeciesPrimer: A bioinformatics pipeline dedicated to the design of qPCR primers for the quantification of bacterial species.</title>
        <authorList>
            <person name="Dreier M."/>
            <person name="Berthoud H."/>
            <person name="Shani N."/>
            <person name="Wechsler D."/>
            <person name="Junier P."/>
        </authorList>
    </citation>
    <scope>NUCLEOTIDE SEQUENCE</scope>
    <source>
        <strain evidence="3">FAM13073</strain>
    </source>
</reference>